<feature type="coiled-coil region" evidence="1">
    <location>
        <begin position="83"/>
        <end position="192"/>
    </location>
</feature>
<dbReference type="GeneID" id="54580641"/>
<evidence type="ECO:0000313" key="3">
    <source>
        <dbReference type="EMBL" id="KAF2241374.1"/>
    </source>
</evidence>
<reference evidence="3" key="1">
    <citation type="journal article" date="2020" name="Stud. Mycol.">
        <title>101 Dothideomycetes genomes: a test case for predicting lifestyles and emergence of pathogens.</title>
        <authorList>
            <person name="Haridas S."/>
            <person name="Albert R."/>
            <person name="Binder M."/>
            <person name="Bloem J."/>
            <person name="Labutti K."/>
            <person name="Salamov A."/>
            <person name="Andreopoulos B."/>
            <person name="Baker S."/>
            <person name="Barry K."/>
            <person name="Bills G."/>
            <person name="Bluhm B."/>
            <person name="Cannon C."/>
            <person name="Castanera R."/>
            <person name="Culley D."/>
            <person name="Daum C."/>
            <person name="Ezra D."/>
            <person name="Gonzalez J."/>
            <person name="Henrissat B."/>
            <person name="Kuo A."/>
            <person name="Liang C."/>
            <person name="Lipzen A."/>
            <person name="Lutzoni F."/>
            <person name="Magnuson J."/>
            <person name="Mondo S."/>
            <person name="Nolan M."/>
            <person name="Ohm R."/>
            <person name="Pangilinan J."/>
            <person name="Park H.-J."/>
            <person name="Ramirez L."/>
            <person name="Alfaro M."/>
            <person name="Sun H."/>
            <person name="Tritt A."/>
            <person name="Yoshinaga Y."/>
            <person name="Zwiers L.-H."/>
            <person name="Turgeon B."/>
            <person name="Goodwin S."/>
            <person name="Spatafora J."/>
            <person name="Crous P."/>
            <person name="Grigoriev I."/>
        </authorList>
    </citation>
    <scope>NUCLEOTIDE SEQUENCE</scope>
    <source>
        <strain evidence="3">CBS 122368</strain>
    </source>
</reference>
<proteinExistence type="predicted"/>
<evidence type="ECO:0000256" key="1">
    <source>
        <dbReference type="SAM" id="Coils"/>
    </source>
</evidence>
<dbReference type="RefSeq" id="XP_033676378.1">
    <property type="nucleotide sequence ID" value="XM_033827311.1"/>
</dbReference>
<feature type="compositionally biased region" description="Polar residues" evidence="2">
    <location>
        <begin position="1"/>
        <end position="14"/>
    </location>
</feature>
<organism evidence="3 4">
    <name type="scientific">Trematosphaeria pertusa</name>
    <dbReference type="NCBI Taxonomy" id="390896"/>
    <lineage>
        <taxon>Eukaryota</taxon>
        <taxon>Fungi</taxon>
        <taxon>Dikarya</taxon>
        <taxon>Ascomycota</taxon>
        <taxon>Pezizomycotina</taxon>
        <taxon>Dothideomycetes</taxon>
        <taxon>Pleosporomycetidae</taxon>
        <taxon>Pleosporales</taxon>
        <taxon>Massarineae</taxon>
        <taxon>Trematosphaeriaceae</taxon>
        <taxon>Trematosphaeria</taxon>
    </lineage>
</organism>
<dbReference type="EMBL" id="ML987212">
    <property type="protein sequence ID" value="KAF2241374.1"/>
    <property type="molecule type" value="Genomic_DNA"/>
</dbReference>
<evidence type="ECO:0000313" key="4">
    <source>
        <dbReference type="Proteomes" id="UP000800094"/>
    </source>
</evidence>
<name>A0A6A6HT63_9PLEO</name>
<feature type="compositionally biased region" description="Basic and acidic residues" evidence="2">
    <location>
        <begin position="17"/>
        <end position="26"/>
    </location>
</feature>
<sequence>MRNSSTATKALSPNSKPPDEHTLEDAARVRDTEIKFVVSLLDRDAQEIVSDTEIGAGIDKWVEQLKGKAARAAENALQREIQVGKLRTRLEDAEEANRETVRRLQVKKAEIAELRNELRRKEKEYKTGLAARDAEIPRLQARFEERDNSEQENERRAELQRQLLVKEQTYTKDMAEKDAEIARLRRRNQERDNSEPENGRLADLQRRFHDGKRMHMEDMAGKDARIEQFCGLLRARQDQHARNDNTAELRGRIEELESTLQIQREESTRIASRAEHNATNLAARNTSIREIAYKLISISPEFHLDASALNQAINDPVALPRLLLPHLSTLHTHHLNLTTLARDLNASLVQHADLLYAVRDDASRPETLFVDARDATILRPDFTIWQLKKQKAAWRYARVVGMWSAVFGTLHVGASVSYGVRLNHYSSSGSGSGSAAAAAAEGRVEQLQVDDEGGDEAGVTVDGAMKVSPALLRRDSDRL</sequence>
<accession>A0A6A6HT63</accession>
<keyword evidence="1" id="KW-0175">Coiled coil</keyword>
<gene>
    <name evidence="3" type="ORF">BU26DRAFT_511475</name>
</gene>
<protein>
    <submittedName>
        <fullName evidence="3">Uncharacterized protein</fullName>
    </submittedName>
</protein>
<evidence type="ECO:0000256" key="2">
    <source>
        <dbReference type="SAM" id="MobiDB-lite"/>
    </source>
</evidence>
<dbReference type="AlphaFoldDB" id="A0A6A6HT63"/>
<keyword evidence="4" id="KW-1185">Reference proteome</keyword>
<feature type="region of interest" description="Disordered" evidence="2">
    <location>
        <begin position="1"/>
        <end position="26"/>
    </location>
</feature>
<dbReference type="Proteomes" id="UP000800094">
    <property type="component" value="Unassembled WGS sequence"/>
</dbReference>